<organism evidence="4 5">
    <name type="scientific">Cavenderia fasciculata</name>
    <name type="common">Slime mold</name>
    <name type="synonym">Dictyostelium fasciculatum</name>
    <dbReference type="NCBI Taxonomy" id="261658"/>
    <lineage>
        <taxon>Eukaryota</taxon>
        <taxon>Amoebozoa</taxon>
        <taxon>Evosea</taxon>
        <taxon>Eumycetozoa</taxon>
        <taxon>Dictyostelia</taxon>
        <taxon>Acytosteliales</taxon>
        <taxon>Cavenderiaceae</taxon>
        <taxon>Cavenderia</taxon>
    </lineage>
</organism>
<dbReference type="OMA" id="NTIACVI"/>
<sequence>MFRLFLTIIIGLLTVTTSVYAASPTNSAQYAEISNLVSKLGIGSLFPVANEYCVTGGGVLCDSLNQTIISLSFQGRPAILSATDFDAFLTLTTLKIQTWGSAIPNDLIGDMISQLPNLNVITCIGCQLTALPTISRKIDSLDLTNNQITGDLSTNQLNLIKTKLVVTPGAFNLVEDPTIPLPSFPNILTLKTNNFIEFNYTTDIKQLKISFGPNFDSTTFGLIERIRGLESIVLDNTGNAIFDPVPFPHDCILYSPNIASYTSFNVNYQPLNEIYNFNLTKLQTITIDGSPSLFVENKLPIIVSPNSLFLSLPRNNLTSFNLDDYANFNDISLDLSFNNIVGSLPNIPINMRLDVRNNSFTGTVPDDYCFKRITSFANNQLTGLPPMCYICYSGSNIQNIVGGNQFTTFSFADCDHSSINVTNVKYVVETGPLVIRGANVGFTISGLSTSIPSLSFKPNILNREFSATGSVALYNQFVGNKTIEVSLQVSSQPFDFVNTVEFVEPHSISSYDYDRHGNTGFKFTFNGIRFGTNQSMVVVLMGGYKCNISSIVDTKIECVVGTTSIPEVVHNATIRIDDLVTASILVTFRIEYPFVTSIFPPSLAQRGGSITLYGEYGPVLTNPIVKIGGDTCDISAPLTQSTIVCTLAGGVGVKDVYISINGVEWRIASGFKYSNLTAICPGDNDECSGHGECDAESGICLCHQDYKGPACNISSSTPSGEISFSPMVSTISNDNLVVRLGLVTIKEMNIYGEMVRQFIPNPREWRTISSSDSKSVYSAMFEVANITYTLESFNQSTTLTFADKTIQMDAGTMKMTLNITNWSYYGTLNTLQVVMRSHVNVEGGPSKTNCGTKSSDQISTDDNGVLNFMAIERQGRSFYAKFVDRVISDGRATFSKPYIINQTTDGSSQNSTTDIAIDLPFFRYSAIIDPDFSVLLTSPPDDECNPKEDDRPAWFLPVVVTAPVVGGAAIIGGAYFLIKKKLYIDVSSKDWID</sequence>
<evidence type="ECO:0000313" key="4">
    <source>
        <dbReference type="EMBL" id="EGG25051.1"/>
    </source>
</evidence>
<reference evidence="5" key="1">
    <citation type="journal article" date="2011" name="Genome Res.">
        <title>Phylogeny-wide analysis of social amoeba genomes highlights ancient origins for complex intercellular communication.</title>
        <authorList>
            <person name="Heidel A.J."/>
            <person name="Lawal H.M."/>
            <person name="Felder M."/>
            <person name="Schilde C."/>
            <person name="Helps N.R."/>
            <person name="Tunggal B."/>
            <person name="Rivero F."/>
            <person name="John U."/>
            <person name="Schleicher M."/>
            <person name="Eichinger L."/>
            <person name="Platzer M."/>
            <person name="Noegel A.A."/>
            <person name="Schaap P."/>
            <person name="Gloeckner G."/>
        </authorList>
    </citation>
    <scope>NUCLEOTIDE SEQUENCE [LARGE SCALE GENOMIC DNA]</scope>
    <source>
        <strain evidence="5">SH3</strain>
    </source>
</reference>
<dbReference type="Proteomes" id="UP000007797">
    <property type="component" value="Unassembled WGS sequence"/>
</dbReference>
<name>F4PH67_CACFS</name>
<dbReference type="SUPFAM" id="SSF81296">
    <property type="entry name" value="E set domains"/>
    <property type="match status" value="1"/>
</dbReference>
<dbReference type="InterPro" id="IPR000742">
    <property type="entry name" value="EGF"/>
</dbReference>
<dbReference type="KEGG" id="dfa:DFA_03297"/>
<dbReference type="STRING" id="1054147.F4PH67"/>
<dbReference type="InterPro" id="IPR002909">
    <property type="entry name" value="IPT_dom"/>
</dbReference>
<dbReference type="SUPFAM" id="SSF52058">
    <property type="entry name" value="L domain-like"/>
    <property type="match status" value="1"/>
</dbReference>
<dbReference type="PANTHER" id="PTHR24032:SF24">
    <property type="entry name" value="EGF-LIKE DOMAIN-CONTAINING PROTEIN-RELATED"/>
    <property type="match status" value="1"/>
</dbReference>
<dbReference type="Pfam" id="PF23106">
    <property type="entry name" value="EGF_Teneurin"/>
    <property type="match status" value="1"/>
</dbReference>
<dbReference type="Gene3D" id="2.10.25.10">
    <property type="entry name" value="Laminin"/>
    <property type="match status" value="1"/>
</dbReference>
<accession>F4PH67</accession>
<dbReference type="AlphaFoldDB" id="F4PH67"/>
<dbReference type="Pfam" id="PF01833">
    <property type="entry name" value="TIG"/>
    <property type="match status" value="2"/>
</dbReference>
<dbReference type="InterPro" id="IPR054484">
    <property type="entry name" value="ComC_SSD"/>
</dbReference>
<dbReference type="PANTHER" id="PTHR24032">
    <property type="entry name" value="EGF-LIKE DOMAIN-CONTAINING PROTEIN-RELATED-RELATED"/>
    <property type="match status" value="1"/>
</dbReference>
<gene>
    <name evidence="4" type="ORF">DFA_03297</name>
</gene>
<keyword evidence="1" id="KW-0812">Transmembrane</keyword>
<dbReference type="InterPro" id="IPR053331">
    <property type="entry name" value="EGF-like_comC"/>
</dbReference>
<evidence type="ECO:0000259" key="3">
    <source>
        <dbReference type="PROSITE" id="PS00022"/>
    </source>
</evidence>
<feature type="chain" id="PRO_5003320038" evidence="2">
    <location>
        <begin position="22"/>
        <end position="993"/>
    </location>
</feature>
<evidence type="ECO:0000313" key="5">
    <source>
        <dbReference type="Proteomes" id="UP000007797"/>
    </source>
</evidence>
<proteinExistence type="predicted"/>
<dbReference type="PROSITE" id="PS00022">
    <property type="entry name" value="EGF_1"/>
    <property type="match status" value="1"/>
</dbReference>
<dbReference type="EMBL" id="GL883006">
    <property type="protein sequence ID" value="EGG25051.1"/>
    <property type="molecule type" value="Genomic_DNA"/>
</dbReference>
<evidence type="ECO:0000256" key="2">
    <source>
        <dbReference type="SAM" id="SignalP"/>
    </source>
</evidence>
<keyword evidence="1" id="KW-1133">Transmembrane helix</keyword>
<protein>
    <submittedName>
        <fullName evidence="4">EGF-like domain-containing protein</fullName>
    </submittedName>
</protein>
<dbReference type="Gene3D" id="2.60.40.10">
    <property type="entry name" value="Immunoglobulins"/>
    <property type="match status" value="2"/>
</dbReference>
<keyword evidence="5" id="KW-1185">Reference proteome</keyword>
<dbReference type="CDD" id="cd00055">
    <property type="entry name" value="EGF_Lam"/>
    <property type="match status" value="1"/>
</dbReference>
<dbReference type="OrthoDB" id="26095at2759"/>
<dbReference type="Gene3D" id="3.80.10.10">
    <property type="entry name" value="Ribonuclease Inhibitor"/>
    <property type="match status" value="1"/>
</dbReference>
<dbReference type="CDD" id="cd00603">
    <property type="entry name" value="IPT_PCSR"/>
    <property type="match status" value="2"/>
</dbReference>
<dbReference type="RefSeq" id="XP_004362902.1">
    <property type="nucleotide sequence ID" value="XM_004362845.1"/>
</dbReference>
<evidence type="ECO:0000256" key="1">
    <source>
        <dbReference type="SAM" id="Phobius"/>
    </source>
</evidence>
<feature type="signal peptide" evidence="2">
    <location>
        <begin position="1"/>
        <end position="21"/>
    </location>
</feature>
<dbReference type="InterPro" id="IPR002049">
    <property type="entry name" value="LE_dom"/>
</dbReference>
<feature type="domain" description="EGF-like" evidence="3">
    <location>
        <begin position="700"/>
        <end position="711"/>
    </location>
</feature>
<dbReference type="InterPro" id="IPR032675">
    <property type="entry name" value="LRR_dom_sf"/>
</dbReference>
<dbReference type="InterPro" id="IPR013783">
    <property type="entry name" value="Ig-like_fold"/>
</dbReference>
<dbReference type="GeneID" id="14877308"/>
<keyword evidence="1" id="KW-0472">Membrane</keyword>
<dbReference type="Pfam" id="PF22933">
    <property type="entry name" value="ComC_SSD"/>
    <property type="match status" value="1"/>
</dbReference>
<dbReference type="InterPro" id="IPR014756">
    <property type="entry name" value="Ig_E-set"/>
</dbReference>
<feature type="transmembrane region" description="Helical" evidence="1">
    <location>
        <begin position="954"/>
        <end position="978"/>
    </location>
</feature>
<keyword evidence="2" id="KW-0732">Signal</keyword>